<keyword evidence="12 19" id="KW-0375">Hydrogen ion transport</keyword>
<evidence type="ECO:0000256" key="12">
    <source>
        <dbReference type="ARBA" id="ARBA00022781"/>
    </source>
</evidence>
<accession>A0A7G6VSE7</accession>
<comment type="cofactor">
    <cofactor evidence="19 21">
        <name>heme c</name>
        <dbReference type="ChEBI" id="CHEBI:61717"/>
    </cofactor>
    <text evidence="19 21">Binds 2 heme C groups per subunit.</text>
</comment>
<dbReference type="GO" id="GO:0005886">
    <property type="term" value="C:plasma membrane"/>
    <property type="evidence" value="ECO:0007669"/>
    <property type="project" value="UniProtKB-SubCell"/>
</dbReference>
<evidence type="ECO:0000256" key="4">
    <source>
        <dbReference type="ARBA" id="ARBA00022448"/>
    </source>
</evidence>
<evidence type="ECO:0000256" key="17">
    <source>
        <dbReference type="ARBA" id="ARBA00023065"/>
    </source>
</evidence>
<dbReference type="Proteomes" id="UP000515297">
    <property type="component" value="Chromosome"/>
</dbReference>
<dbReference type="RefSeq" id="WP_185883902.1">
    <property type="nucleotide sequence ID" value="NZ_CP060052.1"/>
</dbReference>
<keyword evidence="8 19" id="KW-0679">Respiratory chain</keyword>
<dbReference type="PROSITE" id="PS51007">
    <property type="entry name" value="CYTC"/>
    <property type="match status" value="2"/>
</dbReference>
<evidence type="ECO:0000313" key="26">
    <source>
        <dbReference type="Proteomes" id="UP000515297"/>
    </source>
</evidence>
<dbReference type="SUPFAM" id="SSF46626">
    <property type="entry name" value="Cytochrome c"/>
    <property type="match status" value="2"/>
</dbReference>
<keyword evidence="15 19" id="KW-0560">Oxidoreductase</keyword>
<evidence type="ECO:0000313" key="25">
    <source>
        <dbReference type="EMBL" id="QNE04662.1"/>
    </source>
</evidence>
<keyword evidence="7 19" id="KW-0349">Heme</keyword>
<evidence type="ECO:0000256" key="14">
    <source>
        <dbReference type="ARBA" id="ARBA00022989"/>
    </source>
</evidence>
<dbReference type="EMBL" id="CP060052">
    <property type="protein sequence ID" value="QNE04662.1"/>
    <property type="molecule type" value="Genomic_DNA"/>
</dbReference>
<evidence type="ECO:0000256" key="2">
    <source>
        <dbReference type="ARBA" id="ARBA00004673"/>
    </source>
</evidence>
<dbReference type="Gene3D" id="1.10.760.10">
    <property type="entry name" value="Cytochrome c-like domain"/>
    <property type="match status" value="2"/>
</dbReference>
<organism evidence="25 26">
    <name type="scientific">Croceicoccus marinus</name>
    <dbReference type="NCBI Taxonomy" id="450378"/>
    <lineage>
        <taxon>Bacteria</taxon>
        <taxon>Pseudomonadati</taxon>
        <taxon>Pseudomonadota</taxon>
        <taxon>Alphaproteobacteria</taxon>
        <taxon>Sphingomonadales</taxon>
        <taxon>Erythrobacteraceae</taxon>
        <taxon>Croceicoccus</taxon>
    </lineage>
</organism>
<name>A0A7G6VSE7_9SPHN</name>
<keyword evidence="5 19" id="KW-1003">Cell membrane</keyword>
<evidence type="ECO:0000256" key="18">
    <source>
        <dbReference type="ARBA" id="ARBA00023136"/>
    </source>
</evidence>
<keyword evidence="9 23" id="KW-0812">Transmembrane</keyword>
<comment type="pathway">
    <text evidence="2 19">Energy metabolism; oxidative phosphorylation.</text>
</comment>
<dbReference type="GO" id="GO:0020037">
    <property type="term" value="F:heme binding"/>
    <property type="evidence" value="ECO:0007669"/>
    <property type="project" value="InterPro"/>
</dbReference>
<comment type="subunit">
    <text evidence="19">Component of the cbb3-type cytochrome c oxidase.</text>
</comment>
<dbReference type="Gene3D" id="6.10.280.130">
    <property type="match status" value="1"/>
</dbReference>
<evidence type="ECO:0000256" key="5">
    <source>
        <dbReference type="ARBA" id="ARBA00022475"/>
    </source>
</evidence>
<dbReference type="PRINTS" id="PR00605">
    <property type="entry name" value="CYTCHROMECIC"/>
</dbReference>
<reference evidence="25 26" key="1">
    <citation type="submission" date="2020-08" db="EMBL/GenBank/DDBJ databases">
        <authorList>
            <person name="Liu G."/>
            <person name="Sun C."/>
        </authorList>
    </citation>
    <scope>NUCLEOTIDE SEQUENCE [LARGE SCALE GENOMIC DNA]</scope>
    <source>
        <strain evidence="25 26">OT19</strain>
    </source>
</reference>
<evidence type="ECO:0000256" key="21">
    <source>
        <dbReference type="PIRSR" id="PIRSR000006-2"/>
    </source>
</evidence>
<feature type="region of interest" description="Disordered" evidence="22">
    <location>
        <begin position="1"/>
        <end position="25"/>
    </location>
</feature>
<dbReference type="InterPro" id="IPR050597">
    <property type="entry name" value="Cytochrome_c_Oxidase_Subunit"/>
</dbReference>
<dbReference type="AlphaFoldDB" id="A0A7G6VSE7"/>
<keyword evidence="13 19" id="KW-0249">Electron transport</keyword>
<keyword evidence="17 19" id="KW-0406">Ion transport</keyword>
<comment type="similarity">
    <text evidence="3 19">Belongs to the CcoP / FixP family.</text>
</comment>
<evidence type="ECO:0000256" key="8">
    <source>
        <dbReference type="ARBA" id="ARBA00022660"/>
    </source>
</evidence>
<feature type="binding site" description="axial binding residue" evidence="20">
    <location>
        <position position="270"/>
    </location>
    <ligand>
        <name>heme c</name>
        <dbReference type="ChEBI" id="CHEBI:61717"/>
        <label>1</label>
    </ligand>
    <ligandPart>
        <name>Fe</name>
        <dbReference type="ChEBI" id="CHEBI:18248"/>
    </ligandPart>
</feature>
<feature type="transmembrane region" description="Helical" evidence="23">
    <location>
        <begin position="42"/>
        <end position="64"/>
    </location>
</feature>
<evidence type="ECO:0000256" key="7">
    <source>
        <dbReference type="ARBA" id="ARBA00022617"/>
    </source>
</evidence>
<feature type="binding site" description="axial binding residue" evidence="20">
    <location>
        <position position="185"/>
    </location>
    <ligand>
        <name>heme c</name>
        <dbReference type="ChEBI" id="CHEBI:61717"/>
        <label>2</label>
    </ligand>
    <ligandPart>
        <name>Fe</name>
        <dbReference type="ChEBI" id="CHEBI:18248"/>
    </ligandPart>
</feature>
<evidence type="ECO:0000256" key="16">
    <source>
        <dbReference type="ARBA" id="ARBA00023004"/>
    </source>
</evidence>
<keyword evidence="10 19" id="KW-0479">Metal-binding</keyword>
<gene>
    <name evidence="25" type="primary">ccoP</name>
    <name evidence="25" type="ORF">H4O24_11945</name>
</gene>
<evidence type="ECO:0000256" key="19">
    <source>
        <dbReference type="PIRNR" id="PIRNR000006"/>
    </source>
</evidence>
<keyword evidence="6 19" id="KW-0997">Cell inner membrane</keyword>
<dbReference type="InterPro" id="IPR009056">
    <property type="entry name" value="Cyt_c-like_dom"/>
</dbReference>
<keyword evidence="16 19" id="KW-0408">Iron</keyword>
<dbReference type="InterPro" id="IPR008168">
    <property type="entry name" value="Cyt_C_IC"/>
</dbReference>
<dbReference type="Pfam" id="PF13442">
    <property type="entry name" value="Cytochrome_CBB3"/>
    <property type="match status" value="2"/>
</dbReference>
<feature type="domain" description="Cytochrome c" evidence="24">
    <location>
        <begin position="118"/>
        <end position="208"/>
    </location>
</feature>
<feature type="binding site" description="axial binding residue" evidence="20">
    <location>
        <position position="135"/>
    </location>
    <ligand>
        <name>heme c</name>
        <dbReference type="ChEBI" id="CHEBI:61717"/>
        <label>1</label>
    </ligand>
    <ligandPart>
        <name>Fe</name>
        <dbReference type="ChEBI" id="CHEBI:18248"/>
    </ligandPart>
</feature>
<evidence type="ECO:0000256" key="11">
    <source>
        <dbReference type="ARBA" id="ARBA00022737"/>
    </source>
</evidence>
<evidence type="ECO:0000256" key="20">
    <source>
        <dbReference type="PIRSR" id="PIRSR000006-1"/>
    </source>
</evidence>
<dbReference type="PANTHER" id="PTHR33751">
    <property type="entry name" value="CBB3-TYPE CYTOCHROME C OXIDASE SUBUNIT FIXP"/>
    <property type="match status" value="1"/>
</dbReference>
<dbReference type="GO" id="GO:0006119">
    <property type="term" value="P:oxidative phosphorylation"/>
    <property type="evidence" value="ECO:0007669"/>
    <property type="project" value="UniProtKB-UniPathway"/>
</dbReference>
<dbReference type="PANTHER" id="PTHR33751:SF1">
    <property type="entry name" value="CBB3-TYPE CYTOCHROME C OXIDASE SUBUNIT FIXP"/>
    <property type="match status" value="1"/>
</dbReference>
<evidence type="ECO:0000256" key="13">
    <source>
        <dbReference type="ARBA" id="ARBA00022982"/>
    </source>
</evidence>
<feature type="binding site" description="covalent" evidence="21">
    <location>
        <position position="134"/>
    </location>
    <ligand>
        <name>heme c</name>
        <dbReference type="ChEBI" id="CHEBI:61717"/>
        <label>1</label>
    </ligand>
</feature>
<keyword evidence="11" id="KW-0677">Repeat</keyword>
<evidence type="ECO:0000256" key="10">
    <source>
        <dbReference type="ARBA" id="ARBA00022723"/>
    </source>
</evidence>
<evidence type="ECO:0000256" key="1">
    <source>
        <dbReference type="ARBA" id="ARBA00004533"/>
    </source>
</evidence>
<dbReference type="InterPro" id="IPR038414">
    <property type="entry name" value="CcoP_N_sf"/>
</dbReference>
<evidence type="ECO:0000256" key="3">
    <source>
        <dbReference type="ARBA" id="ARBA00006113"/>
    </source>
</evidence>
<evidence type="ECO:0000256" key="23">
    <source>
        <dbReference type="SAM" id="Phobius"/>
    </source>
</evidence>
<keyword evidence="4 19" id="KW-0813">Transport</keyword>
<dbReference type="InterPro" id="IPR036909">
    <property type="entry name" value="Cyt_c-like_dom_sf"/>
</dbReference>
<dbReference type="GO" id="GO:1902600">
    <property type="term" value="P:proton transmembrane transport"/>
    <property type="evidence" value="ECO:0007669"/>
    <property type="project" value="UniProtKB-KW"/>
</dbReference>
<dbReference type="InterPro" id="IPR004678">
    <property type="entry name" value="Cyt_c_oxidase_cbb3_su3"/>
</dbReference>
<proteinExistence type="inferred from homology"/>
<dbReference type="GO" id="GO:0005506">
    <property type="term" value="F:iron ion binding"/>
    <property type="evidence" value="ECO:0007669"/>
    <property type="project" value="InterPro"/>
</dbReference>
<dbReference type="NCBIfam" id="TIGR00782">
    <property type="entry name" value="ccoP"/>
    <property type="match status" value="1"/>
</dbReference>
<protein>
    <recommendedName>
        <fullName evidence="19">Cbb3-type cytochrome c oxidase subunit</fullName>
    </recommendedName>
</protein>
<dbReference type="Pfam" id="PF14715">
    <property type="entry name" value="FixP_N"/>
    <property type="match status" value="1"/>
</dbReference>
<evidence type="ECO:0000256" key="9">
    <source>
        <dbReference type="ARBA" id="ARBA00022692"/>
    </source>
</evidence>
<keyword evidence="14 23" id="KW-1133">Transmembrane helix</keyword>
<feature type="binding site" description="axial binding residue" evidence="20">
    <location>
        <position position="229"/>
    </location>
    <ligand>
        <name>heme c</name>
        <dbReference type="ChEBI" id="CHEBI:61717"/>
        <label>2</label>
    </ligand>
    <ligandPart>
        <name>Fe</name>
        <dbReference type="ChEBI" id="CHEBI:18248"/>
    </ligandPart>
</feature>
<feature type="binding site" description="covalent" evidence="21">
    <location>
        <position position="131"/>
    </location>
    <ligand>
        <name>heme c</name>
        <dbReference type="ChEBI" id="CHEBI:61717"/>
        <label>1</label>
    </ligand>
</feature>
<evidence type="ECO:0000256" key="6">
    <source>
        <dbReference type="ARBA" id="ARBA00022519"/>
    </source>
</evidence>
<comment type="subcellular location">
    <subcellularLocation>
        <location evidence="1 19">Cell inner membrane</location>
    </subcellularLocation>
</comment>
<dbReference type="InterPro" id="IPR032858">
    <property type="entry name" value="CcoP_N"/>
</dbReference>
<comment type="function">
    <text evidence="19">C-type cytochrome. Part of the cbb3-type cytochrome c oxidase complex.</text>
</comment>
<feature type="domain" description="Cytochrome c" evidence="24">
    <location>
        <begin position="212"/>
        <end position="293"/>
    </location>
</feature>
<dbReference type="GO" id="GO:0016491">
    <property type="term" value="F:oxidoreductase activity"/>
    <property type="evidence" value="ECO:0007669"/>
    <property type="project" value="UniProtKB-KW"/>
</dbReference>
<feature type="binding site" description="covalent" evidence="21">
    <location>
        <position position="225"/>
    </location>
    <ligand>
        <name>heme c</name>
        <dbReference type="ChEBI" id="CHEBI:61717"/>
        <label>2</label>
    </ligand>
</feature>
<dbReference type="PIRSF" id="PIRSF000006">
    <property type="entry name" value="Cbb3-Cox_fixP"/>
    <property type="match status" value="1"/>
</dbReference>
<evidence type="ECO:0000256" key="15">
    <source>
        <dbReference type="ARBA" id="ARBA00023002"/>
    </source>
</evidence>
<sequence length="313" mass="34228">MANKRPTGKRPTGKRIDEPTGTETVGHEWDGIEELDTPMPRWWLWTFYLTIVFAIFYVIAFPAWPMVDRATQGVLGWSSRGQLAKEMSAADLARQDVRDRLARIPIERLPDDSALMAQAVAGGNAAFKVNCVQCHGSGAAGSQNLGYPNLNDDDWLWGGDLRAIEYTLTHGIRQAGHDETRMSIMPAFEGMLEPAQVEAVVGHVLSLSGKAEGSALGAQTFADNCAVCHGARGEGSREFGAPNLSDAIWLRGSTREDIRRQVLNPRLGMMPKWEGRLDPVTIKMLAAYVHSLGGGEDFVEVAEDPAVEVDEQP</sequence>
<feature type="compositionally biased region" description="Basic residues" evidence="22">
    <location>
        <begin position="1"/>
        <end position="13"/>
    </location>
</feature>
<feature type="binding site" description="covalent" evidence="21">
    <location>
        <position position="228"/>
    </location>
    <ligand>
        <name>heme c</name>
        <dbReference type="ChEBI" id="CHEBI:61717"/>
        <label>2</label>
    </ligand>
</feature>
<evidence type="ECO:0000259" key="24">
    <source>
        <dbReference type="PROSITE" id="PS51007"/>
    </source>
</evidence>
<dbReference type="GO" id="GO:0009055">
    <property type="term" value="F:electron transfer activity"/>
    <property type="evidence" value="ECO:0007669"/>
    <property type="project" value="InterPro"/>
</dbReference>
<keyword evidence="18 19" id="KW-0472">Membrane</keyword>
<dbReference type="UniPathway" id="UPA00705"/>
<evidence type="ECO:0000256" key="22">
    <source>
        <dbReference type="SAM" id="MobiDB-lite"/>
    </source>
</evidence>